<reference evidence="1 2" key="2">
    <citation type="submission" date="2021-02" db="EMBL/GenBank/DDBJ databases">
        <title>Sulfurospirillum tamanensis sp. nov.</title>
        <authorList>
            <person name="Frolova A."/>
            <person name="Merkel A."/>
            <person name="Slobodkin A."/>
        </authorList>
    </citation>
    <scope>NUCLEOTIDE SEQUENCE [LARGE SCALE GENOMIC DNA]</scope>
    <source>
        <strain evidence="1 2">T05b</strain>
    </source>
</reference>
<dbReference type="RefSeq" id="WP_205458251.1">
    <property type="nucleotide sequence ID" value="NZ_JAFHKK010000004.1"/>
</dbReference>
<dbReference type="Proteomes" id="UP000703590">
    <property type="component" value="Unassembled WGS sequence"/>
</dbReference>
<comment type="caution">
    <text evidence="1">The sequence shown here is derived from an EMBL/GenBank/DDBJ whole genome shotgun (WGS) entry which is preliminary data.</text>
</comment>
<keyword evidence="2" id="KW-1185">Reference proteome</keyword>
<evidence type="ECO:0000313" key="2">
    <source>
        <dbReference type="Proteomes" id="UP000703590"/>
    </source>
</evidence>
<evidence type="ECO:0000313" key="1">
    <source>
        <dbReference type="EMBL" id="MBN2963796.1"/>
    </source>
</evidence>
<protein>
    <recommendedName>
        <fullName evidence="3">Polyhydroxyalkanoate synthesis regulator phasin</fullName>
    </recommendedName>
</protein>
<gene>
    <name evidence="1" type="ORF">JWV37_03295</name>
</gene>
<proteinExistence type="predicted"/>
<dbReference type="EMBL" id="JAFHKK010000004">
    <property type="protein sequence ID" value="MBN2963796.1"/>
    <property type="molecule type" value="Genomic_DNA"/>
</dbReference>
<reference evidence="2" key="1">
    <citation type="submission" date="2021-02" db="EMBL/GenBank/DDBJ databases">
        <title>Sulfurospirillum tamanensis sp. nov.</title>
        <authorList>
            <person name="Merkel A.Y."/>
        </authorList>
    </citation>
    <scope>NUCLEOTIDE SEQUENCE [LARGE SCALE GENOMIC DNA]</scope>
    <source>
        <strain evidence="2">T05b</strain>
    </source>
</reference>
<organism evidence="1 2">
    <name type="scientific">Sulfurospirillum tamanense</name>
    <dbReference type="NCBI Taxonomy" id="2813362"/>
    <lineage>
        <taxon>Bacteria</taxon>
        <taxon>Pseudomonadati</taxon>
        <taxon>Campylobacterota</taxon>
        <taxon>Epsilonproteobacteria</taxon>
        <taxon>Campylobacterales</taxon>
        <taxon>Sulfurospirillaceae</taxon>
        <taxon>Sulfurospirillum</taxon>
    </lineage>
</organism>
<evidence type="ECO:0008006" key="3">
    <source>
        <dbReference type="Google" id="ProtNLM"/>
    </source>
</evidence>
<accession>A0ABS2WQ28</accession>
<sequence>MLKDVLYTGIGAATLFKEHVEAELKKLEERGKLGASDAKSVLASLEARGKEEDEKIKTRLKTLLKEVIDEVGIATKADLEALKKELK</sequence>
<name>A0ABS2WQ28_9BACT</name>
<reference evidence="1 2" key="3">
    <citation type="submission" date="2021-02" db="EMBL/GenBank/DDBJ databases">
        <authorList>
            <person name="Merkel A.Y."/>
        </authorList>
    </citation>
    <scope>NUCLEOTIDE SEQUENCE [LARGE SCALE GENOMIC DNA]</scope>
    <source>
        <strain evidence="1 2">T05b</strain>
    </source>
</reference>